<dbReference type="Proteomes" id="UP001165368">
    <property type="component" value="Unassembled WGS sequence"/>
</dbReference>
<accession>A0ABS9L1P6</accession>
<organism evidence="1 2">
    <name type="scientific">Arthrobacter hankyongi</name>
    <dbReference type="NCBI Taxonomy" id="2904801"/>
    <lineage>
        <taxon>Bacteria</taxon>
        <taxon>Bacillati</taxon>
        <taxon>Actinomycetota</taxon>
        <taxon>Actinomycetes</taxon>
        <taxon>Micrococcales</taxon>
        <taxon>Micrococcaceae</taxon>
        <taxon>Arthrobacter</taxon>
    </lineage>
</organism>
<dbReference type="InterPro" id="IPR011335">
    <property type="entry name" value="Restrct_endonuc-II-like"/>
</dbReference>
<proteinExistence type="predicted"/>
<reference evidence="1" key="1">
    <citation type="submission" date="2022-01" db="EMBL/GenBank/DDBJ databases">
        <authorList>
            <person name="Jo J.-H."/>
            <person name="Im W.-T."/>
        </authorList>
    </citation>
    <scope>NUCLEOTIDE SEQUENCE</scope>
    <source>
        <strain evidence="1">I2-34</strain>
    </source>
</reference>
<sequence>MRKPAPLPPQLSRSGFTVREGREAGLSAGQLRGKGMERLGRGLRAPTARALELAERVGPYTRFSPDCAASHETAAVLWYFPAPAGGWDMGVLHISRPRGLAAVERPHVVGHHIQLPADEVTSLGGLYLTTRPRTWLDLAASVGIGHLVVLADHLVRIPRPEFEGRTEPFATVQELQMMIVRHRGKHGIRAARAAVELCRVGSDSPQETRLRLAMLDAGLPEPQLNRPIRDAAGQLIHTPDLSYPELKVSIDYEGGGHGAPDQVDRDIARSERLAAAGWTEVRISKRHMAGGAEAAIRKIAAALRNAGWPA</sequence>
<evidence type="ECO:0000313" key="2">
    <source>
        <dbReference type="Proteomes" id="UP001165368"/>
    </source>
</evidence>
<keyword evidence="1" id="KW-0378">Hydrolase</keyword>
<dbReference type="GO" id="GO:0004519">
    <property type="term" value="F:endonuclease activity"/>
    <property type="evidence" value="ECO:0007669"/>
    <property type="project" value="UniProtKB-KW"/>
</dbReference>
<evidence type="ECO:0000313" key="1">
    <source>
        <dbReference type="EMBL" id="MCG2620525.1"/>
    </source>
</evidence>
<gene>
    <name evidence="1" type="ORF">LVY72_01205</name>
</gene>
<name>A0ABS9L1P6_9MICC</name>
<keyword evidence="2" id="KW-1185">Reference proteome</keyword>
<dbReference type="EMBL" id="JAKLTQ010000001">
    <property type="protein sequence ID" value="MCG2620525.1"/>
    <property type="molecule type" value="Genomic_DNA"/>
</dbReference>
<comment type="caution">
    <text evidence="1">The sequence shown here is derived from an EMBL/GenBank/DDBJ whole genome shotgun (WGS) entry which is preliminary data.</text>
</comment>
<protein>
    <submittedName>
        <fullName evidence="1">Endonuclease domain-containing protein</fullName>
    </submittedName>
</protein>
<dbReference type="RefSeq" id="WP_237817626.1">
    <property type="nucleotide sequence ID" value="NZ_JAKLTQ010000001.1"/>
</dbReference>
<keyword evidence="1" id="KW-0255">Endonuclease</keyword>
<keyword evidence="1" id="KW-0540">Nuclease</keyword>
<dbReference type="SUPFAM" id="SSF52980">
    <property type="entry name" value="Restriction endonuclease-like"/>
    <property type="match status" value="1"/>
</dbReference>